<dbReference type="EMBL" id="UINC01000750">
    <property type="protein sequence ID" value="SUZ60540.1"/>
    <property type="molecule type" value="Genomic_DNA"/>
</dbReference>
<keyword evidence="8" id="KW-0368">Histidine biosynthesis</keyword>
<dbReference type="GO" id="GO:0000105">
    <property type="term" value="P:L-histidine biosynthetic process"/>
    <property type="evidence" value="ECO:0007669"/>
    <property type="project" value="UniProtKB-KW"/>
</dbReference>
<dbReference type="PANTHER" id="PTHR43643:SF6">
    <property type="entry name" value="HISTIDINOL-PHOSPHATE AMINOTRANSFERASE"/>
    <property type="match status" value="1"/>
</dbReference>
<feature type="domain" description="Aminotransferase class I/classII large" evidence="10">
    <location>
        <begin position="45"/>
        <end position="367"/>
    </location>
</feature>
<evidence type="ECO:0000256" key="1">
    <source>
        <dbReference type="ARBA" id="ARBA00005011"/>
    </source>
</evidence>
<dbReference type="InterPro" id="IPR015421">
    <property type="entry name" value="PyrdxlP-dep_Trfase_major"/>
</dbReference>
<dbReference type="InterPro" id="IPR050106">
    <property type="entry name" value="HistidinolP_aminotransfase"/>
</dbReference>
<accession>A0A381P108</accession>
<gene>
    <name evidence="11" type="ORF">METZ01_LOCUS13394</name>
</gene>
<evidence type="ECO:0000256" key="7">
    <source>
        <dbReference type="ARBA" id="ARBA00022898"/>
    </source>
</evidence>
<evidence type="ECO:0000259" key="10">
    <source>
        <dbReference type="Pfam" id="PF00155"/>
    </source>
</evidence>
<name>A0A381P108_9ZZZZ</name>
<comment type="catalytic activity">
    <reaction evidence="9">
        <text>L-histidinol phosphate + 2-oxoglutarate = 3-(imidazol-4-yl)-2-oxopropyl phosphate + L-glutamate</text>
        <dbReference type="Rhea" id="RHEA:23744"/>
        <dbReference type="ChEBI" id="CHEBI:16810"/>
        <dbReference type="ChEBI" id="CHEBI:29985"/>
        <dbReference type="ChEBI" id="CHEBI:57766"/>
        <dbReference type="ChEBI" id="CHEBI:57980"/>
        <dbReference type="EC" id="2.6.1.9"/>
    </reaction>
</comment>
<dbReference type="Gene3D" id="3.40.640.10">
    <property type="entry name" value="Type I PLP-dependent aspartate aminotransferase-like (Major domain)"/>
    <property type="match status" value="1"/>
</dbReference>
<evidence type="ECO:0000256" key="4">
    <source>
        <dbReference type="ARBA" id="ARBA00022576"/>
    </source>
</evidence>
<evidence type="ECO:0000256" key="9">
    <source>
        <dbReference type="ARBA" id="ARBA00047481"/>
    </source>
</evidence>
<evidence type="ECO:0000256" key="5">
    <source>
        <dbReference type="ARBA" id="ARBA00022605"/>
    </source>
</evidence>
<comment type="pathway">
    <text evidence="1">Amino-acid biosynthesis; L-histidine biosynthesis; L-histidine from 5-phospho-alpha-D-ribose 1-diphosphate: step 7/9.</text>
</comment>
<dbReference type="Pfam" id="PF00155">
    <property type="entry name" value="Aminotran_1_2"/>
    <property type="match status" value="1"/>
</dbReference>
<evidence type="ECO:0000313" key="11">
    <source>
        <dbReference type="EMBL" id="SUZ60540.1"/>
    </source>
</evidence>
<reference evidence="11" key="1">
    <citation type="submission" date="2018-05" db="EMBL/GenBank/DDBJ databases">
        <authorList>
            <person name="Lanie J.A."/>
            <person name="Ng W.-L."/>
            <person name="Kazmierczak K.M."/>
            <person name="Andrzejewski T.M."/>
            <person name="Davidsen T.M."/>
            <person name="Wayne K.J."/>
            <person name="Tettelin H."/>
            <person name="Glass J.I."/>
            <person name="Rusch D."/>
            <person name="Podicherti R."/>
            <person name="Tsui H.-C.T."/>
            <person name="Winkler M.E."/>
        </authorList>
    </citation>
    <scope>NUCLEOTIDE SEQUENCE</scope>
</reference>
<dbReference type="InterPro" id="IPR015422">
    <property type="entry name" value="PyrdxlP-dep_Trfase_small"/>
</dbReference>
<dbReference type="GO" id="GO:0030170">
    <property type="term" value="F:pyridoxal phosphate binding"/>
    <property type="evidence" value="ECO:0007669"/>
    <property type="project" value="InterPro"/>
</dbReference>
<proteinExistence type="inferred from homology"/>
<keyword evidence="4" id="KW-0032">Aminotransferase</keyword>
<dbReference type="InterPro" id="IPR006311">
    <property type="entry name" value="TAT_signal"/>
</dbReference>
<keyword evidence="5" id="KW-0028">Amino-acid biosynthesis</keyword>
<comment type="similarity">
    <text evidence="2">Belongs to the class-II pyridoxal-phosphate-dependent aminotransferase family. Histidinol-phosphate aminotransferase subfamily.</text>
</comment>
<dbReference type="InterPro" id="IPR004839">
    <property type="entry name" value="Aminotransferase_I/II_large"/>
</dbReference>
<dbReference type="InterPro" id="IPR015424">
    <property type="entry name" value="PyrdxlP-dep_Trfase"/>
</dbReference>
<keyword evidence="6" id="KW-0808">Transferase</keyword>
<keyword evidence="7" id="KW-0663">Pyridoxal phosphate</keyword>
<dbReference type="GO" id="GO:0004400">
    <property type="term" value="F:histidinol-phosphate transaminase activity"/>
    <property type="evidence" value="ECO:0007669"/>
    <property type="project" value="UniProtKB-EC"/>
</dbReference>
<sequence length="376" mass="41334">MGISRRNFLTSSMQLATVGATAKIIPFSVAAQPMVYGPKEGLAQLHWNENYYGPSELAITAIKESSHKGAYYPDLLVNRLKSMISERHSLDTENITISAGSTQALSYLAQVKSRENPIATTQLTWDAHLGYAENIGGTVIRVDHGDNLDINLKAIESLAEKDISSVSIVNPNNPTGLLLDSNELRNSVINMSKHTLVIVDEAYNEITDNPDDNSMIDLVKDGYNVAVSRTFSKIYGLAGERIGYIIAQPDVIDSIKKNGSGEFSVSMGGLAGAIASYNDETFLEFSKSKIIEAKEMVYEGITSNGLSALPSETNFIFVNLGDIDADDFRDEMLKMNILIRGKYGEFNQWSRISMGKIEDIQRYIDAIPIALEVLRT</sequence>
<evidence type="ECO:0000256" key="8">
    <source>
        <dbReference type="ARBA" id="ARBA00023102"/>
    </source>
</evidence>
<evidence type="ECO:0000256" key="6">
    <source>
        <dbReference type="ARBA" id="ARBA00022679"/>
    </source>
</evidence>
<evidence type="ECO:0000256" key="2">
    <source>
        <dbReference type="ARBA" id="ARBA00007970"/>
    </source>
</evidence>
<protein>
    <recommendedName>
        <fullName evidence="3">histidinol-phosphate transaminase</fullName>
        <ecNumber evidence="3">2.6.1.9</ecNumber>
    </recommendedName>
</protein>
<organism evidence="11">
    <name type="scientific">marine metagenome</name>
    <dbReference type="NCBI Taxonomy" id="408172"/>
    <lineage>
        <taxon>unclassified sequences</taxon>
        <taxon>metagenomes</taxon>
        <taxon>ecological metagenomes</taxon>
    </lineage>
</organism>
<dbReference type="PANTHER" id="PTHR43643">
    <property type="entry name" value="HISTIDINOL-PHOSPHATE AMINOTRANSFERASE 2"/>
    <property type="match status" value="1"/>
</dbReference>
<dbReference type="SUPFAM" id="SSF53383">
    <property type="entry name" value="PLP-dependent transferases"/>
    <property type="match status" value="1"/>
</dbReference>
<dbReference type="EC" id="2.6.1.9" evidence="3"/>
<dbReference type="CDD" id="cd00609">
    <property type="entry name" value="AAT_like"/>
    <property type="match status" value="1"/>
</dbReference>
<dbReference type="AlphaFoldDB" id="A0A381P108"/>
<evidence type="ECO:0000256" key="3">
    <source>
        <dbReference type="ARBA" id="ARBA00012748"/>
    </source>
</evidence>
<dbReference type="Gene3D" id="3.90.1150.10">
    <property type="entry name" value="Aspartate Aminotransferase, domain 1"/>
    <property type="match status" value="1"/>
</dbReference>
<dbReference type="PROSITE" id="PS51318">
    <property type="entry name" value="TAT"/>
    <property type="match status" value="1"/>
</dbReference>